<dbReference type="SUPFAM" id="SSF51735">
    <property type="entry name" value="NAD(P)-binding Rossmann-fold domains"/>
    <property type="match status" value="1"/>
</dbReference>
<gene>
    <name evidence="3" type="ORF">HIM_05120</name>
</gene>
<dbReference type="InterPro" id="IPR051609">
    <property type="entry name" value="NmrA/Isoflavone_reductase-like"/>
</dbReference>
<evidence type="ECO:0008006" key="5">
    <source>
        <dbReference type="Google" id="ProtNLM"/>
    </source>
</evidence>
<proteinExistence type="predicted"/>
<sequence length="184" mass="19962">MAVRRRCEELAAAAAGSANPGFSWTAIVCGHFFEAGLRRGYLFFDLDSQTARILDSGNTRASVSTLRCVARAVVSVLERLSATRNRALFVHSFCPTQLEMLAALERATGRTWRREQLSSKALLAESKAAQSEGICGIEDKPTVDIVAVLRTVDADWAAKEGFASQLLGLQDEKLDDAVAEVLKS</sequence>
<evidence type="ECO:0000256" key="1">
    <source>
        <dbReference type="ARBA" id="ARBA00022857"/>
    </source>
</evidence>
<dbReference type="Gene3D" id="3.40.50.720">
    <property type="entry name" value="NAD(P)-binding Rossmann-like Domain"/>
    <property type="match status" value="1"/>
</dbReference>
<evidence type="ECO:0000313" key="4">
    <source>
        <dbReference type="Proteomes" id="UP000054481"/>
    </source>
</evidence>
<evidence type="ECO:0000256" key="2">
    <source>
        <dbReference type="ARBA" id="ARBA00023002"/>
    </source>
</evidence>
<dbReference type="EMBL" id="KQ030517">
    <property type="protein sequence ID" value="KJZ75424.1"/>
    <property type="molecule type" value="Genomic_DNA"/>
</dbReference>
<dbReference type="PANTHER" id="PTHR47706:SF9">
    <property type="entry name" value="NMRA-LIKE DOMAIN-CONTAINING PROTEIN-RELATED"/>
    <property type="match status" value="1"/>
</dbReference>
<reference evidence="3 4" key="1">
    <citation type="journal article" date="2014" name="Genome Biol. Evol.">
        <title>Comparative genomics and transcriptomics analyses reveal divergent lifestyle features of nematode endoparasitic fungus Hirsutella minnesotensis.</title>
        <authorList>
            <person name="Lai Y."/>
            <person name="Liu K."/>
            <person name="Zhang X."/>
            <person name="Zhang X."/>
            <person name="Li K."/>
            <person name="Wang N."/>
            <person name="Shu C."/>
            <person name="Wu Y."/>
            <person name="Wang C."/>
            <person name="Bushley K.E."/>
            <person name="Xiang M."/>
            <person name="Liu X."/>
        </authorList>
    </citation>
    <scope>NUCLEOTIDE SEQUENCE [LARGE SCALE GENOMIC DNA]</scope>
    <source>
        <strain evidence="3 4">3608</strain>
    </source>
</reference>
<dbReference type="InterPro" id="IPR036291">
    <property type="entry name" value="NAD(P)-bd_dom_sf"/>
</dbReference>
<organism evidence="3 4">
    <name type="scientific">Hirsutella minnesotensis 3608</name>
    <dbReference type="NCBI Taxonomy" id="1043627"/>
    <lineage>
        <taxon>Eukaryota</taxon>
        <taxon>Fungi</taxon>
        <taxon>Dikarya</taxon>
        <taxon>Ascomycota</taxon>
        <taxon>Pezizomycotina</taxon>
        <taxon>Sordariomycetes</taxon>
        <taxon>Hypocreomycetidae</taxon>
        <taxon>Hypocreales</taxon>
        <taxon>Ophiocordycipitaceae</taxon>
        <taxon>Hirsutella</taxon>
    </lineage>
</organism>
<evidence type="ECO:0000313" key="3">
    <source>
        <dbReference type="EMBL" id="KJZ75424.1"/>
    </source>
</evidence>
<protein>
    <recommendedName>
        <fullName evidence="5">NmrA-like domain-containing protein</fullName>
    </recommendedName>
</protein>
<dbReference type="GO" id="GO:0016491">
    <property type="term" value="F:oxidoreductase activity"/>
    <property type="evidence" value="ECO:0007669"/>
    <property type="project" value="UniProtKB-KW"/>
</dbReference>
<keyword evidence="1" id="KW-0521">NADP</keyword>
<accession>A0A0F8A5J2</accession>
<dbReference type="AlphaFoldDB" id="A0A0F8A5J2"/>
<dbReference type="Proteomes" id="UP000054481">
    <property type="component" value="Unassembled WGS sequence"/>
</dbReference>
<dbReference type="PANTHER" id="PTHR47706">
    <property type="entry name" value="NMRA-LIKE FAMILY PROTEIN"/>
    <property type="match status" value="1"/>
</dbReference>
<dbReference type="OrthoDB" id="9984533at2759"/>
<keyword evidence="2" id="KW-0560">Oxidoreductase</keyword>
<name>A0A0F8A5J2_9HYPO</name>
<keyword evidence="4" id="KW-1185">Reference proteome</keyword>